<sequence length="266" mass="28540">MKKKLLLFLLPVILFTVTLQAQTKLWNFSDGSWPTSSGIGSSEQVVDQLGMFPIATNTNFGAVNQSNITFTDSLVRSIRFQMNGGGGATPPDYQPVQRYLYFNVDGACTVKVWFKTGSNGTTRTLFVTAGTTLIGSETTNDSGTGGSNGDSAIITCSPSASGKYYIYGDAACNIYQIEVTGANVTTPTLGLNDKAFPISTNLQALGNRIFVSNVKSSSEIKIYSITGALVKEFKTNSDMDFSFKSGLYIATIKTSEGQKSVKLLTH</sequence>
<evidence type="ECO:0000256" key="2">
    <source>
        <dbReference type="SAM" id="SignalP"/>
    </source>
</evidence>
<dbReference type="InterPro" id="IPR026444">
    <property type="entry name" value="Secre_tail"/>
</dbReference>
<organism evidence="3 4">
    <name type="scientific">Mariniflexile gromovii</name>
    <dbReference type="NCBI Taxonomy" id="362523"/>
    <lineage>
        <taxon>Bacteria</taxon>
        <taxon>Pseudomonadati</taxon>
        <taxon>Bacteroidota</taxon>
        <taxon>Flavobacteriia</taxon>
        <taxon>Flavobacteriales</taxon>
        <taxon>Flavobacteriaceae</taxon>
        <taxon>Mariniflexile</taxon>
    </lineage>
</organism>
<dbReference type="RefSeq" id="WP_209655127.1">
    <property type="nucleotide sequence ID" value="NZ_JAGJCB010000009.1"/>
</dbReference>
<accession>A0ABS4BUG5</accession>
<keyword evidence="1 2" id="KW-0732">Signal</keyword>
<gene>
    <name evidence="3" type="ORF">J8H85_10345</name>
</gene>
<name>A0ABS4BUG5_9FLAO</name>
<feature type="signal peptide" evidence="2">
    <location>
        <begin position="1"/>
        <end position="21"/>
    </location>
</feature>
<comment type="caution">
    <text evidence="3">The sequence shown here is derived from an EMBL/GenBank/DDBJ whole genome shotgun (WGS) entry which is preliminary data.</text>
</comment>
<dbReference type="Proteomes" id="UP000670776">
    <property type="component" value="Unassembled WGS sequence"/>
</dbReference>
<dbReference type="EMBL" id="JAGJCB010000009">
    <property type="protein sequence ID" value="MBP0904229.1"/>
    <property type="molecule type" value="Genomic_DNA"/>
</dbReference>
<feature type="chain" id="PRO_5046228803" evidence="2">
    <location>
        <begin position="22"/>
        <end position="266"/>
    </location>
</feature>
<dbReference type="SUPFAM" id="SSF50960">
    <property type="entry name" value="TolB, C-terminal domain"/>
    <property type="match status" value="1"/>
</dbReference>
<dbReference type="NCBIfam" id="TIGR04183">
    <property type="entry name" value="Por_Secre_tail"/>
    <property type="match status" value="1"/>
</dbReference>
<proteinExistence type="predicted"/>
<reference evidence="3 4" key="1">
    <citation type="submission" date="2021-04" db="EMBL/GenBank/DDBJ databases">
        <title>Mariniflexile gromovii gen. nov., sp. nov., a gliding bacterium isolated from the sea urchin Strongylocentrotus intermedius.</title>
        <authorList>
            <person name="Ko S."/>
            <person name="Le V."/>
            <person name="Ahn C.-Y."/>
            <person name="Oh H.-M."/>
        </authorList>
    </citation>
    <scope>NUCLEOTIDE SEQUENCE [LARGE SCALE GENOMIC DNA]</scope>
    <source>
        <strain evidence="3 4">KCTC 12570</strain>
    </source>
</reference>
<evidence type="ECO:0000313" key="3">
    <source>
        <dbReference type="EMBL" id="MBP0904229.1"/>
    </source>
</evidence>
<evidence type="ECO:0000313" key="4">
    <source>
        <dbReference type="Proteomes" id="UP000670776"/>
    </source>
</evidence>
<protein>
    <submittedName>
        <fullName evidence="3">T9SS type A sorting domain-containing protein</fullName>
    </submittedName>
</protein>
<keyword evidence="4" id="KW-1185">Reference proteome</keyword>
<evidence type="ECO:0000256" key="1">
    <source>
        <dbReference type="ARBA" id="ARBA00022729"/>
    </source>
</evidence>